<sequence>MTRRHYLFFFANISHIHTVVCIYNAVRAAKRRVRKVLKSKLYLANKTKTKPNEASKWKCTLWKLVERILRAQSNELEAQLLRRYLEAISSSSAARRAISLGEMEKKARREHKLERERAAGSRLYVKMPPRRLEINALKTCECEASRVAQGETGSRSRAQWLSLLLLASAQQSKEPYAHNFCNVSSVGCNCPPDAIWQAEKESAKRLPLTERMSLQAASSSISSSAWQENYINVPTDAATFSRVSAMPSSAV</sequence>
<keyword evidence="1" id="KW-1133">Transmembrane helix</keyword>
<dbReference type="AlphaFoldDB" id="A0ABD2VYK1"/>
<organism evidence="2 3">
    <name type="scientific">Trichogramma kaykai</name>
    <dbReference type="NCBI Taxonomy" id="54128"/>
    <lineage>
        <taxon>Eukaryota</taxon>
        <taxon>Metazoa</taxon>
        <taxon>Ecdysozoa</taxon>
        <taxon>Arthropoda</taxon>
        <taxon>Hexapoda</taxon>
        <taxon>Insecta</taxon>
        <taxon>Pterygota</taxon>
        <taxon>Neoptera</taxon>
        <taxon>Endopterygota</taxon>
        <taxon>Hymenoptera</taxon>
        <taxon>Apocrita</taxon>
        <taxon>Proctotrupomorpha</taxon>
        <taxon>Chalcidoidea</taxon>
        <taxon>Trichogrammatidae</taxon>
        <taxon>Trichogramma</taxon>
    </lineage>
</organism>
<keyword evidence="3" id="KW-1185">Reference proteome</keyword>
<dbReference type="EMBL" id="JBJJXI010000154">
    <property type="protein sequence ID" value="KAL3385545.1"/>
    <property type="molecule type" value="Genomic_DNA"/>
</dbReference>
<dbReference type="Proteomes" id="UP001627154">
    <property type="component" value="Unassembled WGS sequence"/>
</dbReference>
<gene>
    <name evidence="2" type="ORF">TKK_018850</name>
</gene>
<reference evidence="2 3" key="1">
    <citation type="journal article" date="2024" name="bioRxiv">
        <title>A reference genome for Trichogramma kaykai: A tiny desert-dwelling parasitoid wasp with competing sex-ratio distorters.</title>
        <authorList>
            <person name="Culotta J."/>
            <person name="Lindsey A.R."/>
        </authorList>
    </citation>
    <scope>NUCLEOTIDE SEQUENCE [LARGE SCALE GENOMIC DNA]</scope>
    <source>
        <strain evidence="2 3">KSX58</strain>
    </source>
</reference>
<proteinExistence type="predicted"/>
<accession>A0ABD2VYK1</accession>
<feature type="transmembrane region" description="Helical" evidence="1">
    <location>
        <begin position="6"/>
        <end position="26"/>
    </location>
</feature>
<evidence type="ECO:0000313" key="2">
    <source>
        <dbReference type="EMBL" id="KAL3385545.1"/>
    </source>
</evidence>
<evidence type="ECO:0000256" key="1">
    <source>
        <dbReference type="SAM" id="Phobius"/>
    </source>
</evidence>
<evidence type="ECO:0000313" key="3">
    <source>
        <dbReference type="Proteomes" id="UP001627154"/>
    </source>
</evidence>
<name>A0ABD2VYK1_9HYME</name>
<protein>
    <submittedName>
        <fullName evidence="2">Uncharacterized protein</fullName>
    </submittedName>
</protein>
<comment type="caution">
    <text evidence="2">The sequence shown here is derived from an EMBL/GenBank/DDBJ whole genome shotgun (WGS) entry which is preliminary data.</text>
</comment>
<keyword evidence="1" id="KW-0472">Membrane</keyword>
<keyword evidence="1" id="KW-0812">Transmembrane</keyword>